<dbReference type="PANTHER" id="PTHR46847">
    <property type="entry name" value="D-ALLOSE-BINDING PERIPLASMIC PROTEIN-RELATED"/>
    <property type="match status" value="1"/>
</dbReference>
<accession>A0A4Z0W1T0</accession>
<dbReference type="Gene3D" id="3.40.50.2300">
    <property type="match status" value="2"/>
</dbReference>
<evidence type="ECO:0000256" key="3">
    <source>
        <dbReference type="ARBA" id="ARBA00022729"/>
    </source>
</evidence>
<protein>
    <recommendedName>
        <fullName evidence="5">Periplasmic binding protein domain-containing protein</fullName>
    </recommendedName>
</protein>
<dbReference type="Pfam" id="PF13407">
    <property type="entry name" value="Peripla_BP_4"/>
    <property type="match status" value="1"/>
</dbReference>
<proteinExistence type="inferred from homology"/>
<keyword evidence="3 4" id="KW-0732">Signal</keyword>
<dbReference type="GO" id="GO:0030246">
    <property type="term" value="F:carbohydrate binding"/>
    <property type="evidence" value="ECO:0007669"/>
    <property type="project" value="UniProtKB-ARBA"/>
</dbReference>
<dbReference type="AlphaFoldDB" id="A0A4Z0W1T0"/>
<feature type="domain" description="Periplasmic binding protein" evidence="5">
    <location>
        <begin position="29"/>
        <end position="271"/>
    </location>
</feature>
<dbReference type="PANTHER" id="PTHR46847:SF2">
    <property type="entry name" value="ABC TRANSPORTER SUGAR-BINDING PROTEIN"/>
    <property type="match status" value="1"/>
</dbReference>
<evidence type="ECO:0000313" key="6">
    <source>
        <dbReference type="EMBL" id="TGG90420.1"/>
    </source>
</evidence>
<dbReference type="OrthoDB" id="3837830at2"/>
<evidence type="ECO:0000256" key="2">
    <source>
        <dbReference type="ARBA" id="ARBA00007639"/>
    </source>
</evidence>
<dbReference type="SUPFAM" id="SSF53822">
    <property type="entry name" value="Periplasmic binding protein-like I"/>
    <property type="match status" value="1"/>
</dbReference>
<evidence type="ECO:0000256" key="4">
    <source>
        <dbReference type="SAM" id="SignalP"/>
    </source>
</evidence>
<dbReference type="InterPro" id="IPR028082">
    <property type="entry name" value="Peripla_BP_I"/>
</dbReference>
<keyword evidence="7" id="KW-1185">Reference proteome</keyword>
<dbReference type="RefSeq" id="WP_135484835.1">
    <property type="nucleotide sequence ID" value="NZ_SRMF01000013.1"/>
</dbReference>
<gene>
    <name evidence="6" type="ORF">E4656_18655</name>
</gene>
<organism evidence="6 7">
    <name type="scientific">Natronospirillum operosum</name>
    <dbReference type="NCBI Taxonomy" id="2759953"/>
    <lineage>
        <taxon>Bacteria</taxon>
        <taxon>Pseudomonadati</taxon>
        <taxon>Pseudomonadota</taxon>
        <taxon>Gammaproteobacteria</taxon>
        <taxon>Oceanospirillales</taxon>
        <taxon>Natronospirillaceae</taxon>
        <taxon>Natronospirillum</taxon>
    </lineage>
</organism>
<dbReference type="EMBL" id="SRMF01000013">
    <property type="protein sequence ID" value="TGG90420.1"/>
    <property type="molecule type" value="Genomic_DNA"/>
</dbReference>
<evidence type="ECO:0000256" key="1">
    <source>
        <dbReference type="ARBA" id="ARBA00004196"/>
    </source>
</evidence>
<name>A0A4Z0W1T0_9GAMM</name>
<comment type="caution">
    <text evidence="6">The sequence shown here is derived from an EMBL/GenBank/DDBJ whole genome shotgun (WGS) entry which is preliminary data.</text>
</comment>
<feature type="signal peptide" evidence="4">
    <location>
        <begin position="1"/>
        <end position="22"/>
    </location>
</feature>
<evidence type="ECO:0000313" key="7">
    <source>
        <dbReference type="Proteomes" id="UP000297475"/>
    </source>
</evidence>
<dbReference type="InterPro" id="IPR025997">
    <property type="entry name" value="SBP_2_dom"/>
</dbReference>
<reference evidence="6 7" key="1">
    <citation type="submission" date="2019-04" db="EMBL/GenBank/DDBJ databases">
        <title>Natronospirillum operosus gen. nov., sp. nov., a haloalkaliphilic satellite isolated from decaying biomass of laboratory culture of cyanobacterium Geitlerinema sp. and proposal of Natronospirillaceae fam. nov. and Saccharospirillaceae fam. nov.</title>
        <authorList>
            <person name="Kevbrin V."/>
            <person name="Boltyanskaya Y."/>
            <person name="Koziaeva V."/>
            <person name="Grouzdev D.S."/>
            <person name="Park M."/>
            <person name="Cho J."/>
        </authorList>
    </citation>
    <scope>NUCLEOTIDE SEQUENCE [LARGE SCALE GENOMIC DNA]</scope>
    <source>
        <strain evidence="6 7">G-116</strain>
    </source>
</reference>
<dbReference type="GO" id="GO:0055085">
    <property type="term" value="P:transmembrane transport"/>
    <property type="evidence" value="ECO:0007669"/>
    <property type="project" value="UniProtKB-ARBA"/>
</dbReference>
<evidence type="ECO:0000259" key="5">
    <source>
        <dbReference type="Pfam" id="PF13407"/>
    </source>
</evidence>
<comment type="subcellular location">
    <subcellularLocation>
        <location evidence="1">Cell envelope</location>
    </subcellularLocation>
</comment>
<comment type="similarity">
    <text evidence="2">Belongs to the bacterial solute-binding protein 2 family.</text>
</comment>
<dbReference type="Proteomes" id="UP000297475">
    <property type="component" value="Unassembled WGS sequence"/>
</dbReference>
<sequence length="312" mass="33469">MSTELIRRTLLVLLFCCGFAAAEQPRLTVIVNDLGNPYFQALSASIRATAREHLGPDASVQVMSSGYDLERQRRQIEAARGQGVDLLILTAAHPAALEADVEALRAEGTVVVAVDVATAGARLTITTHNVEAGFIACTQLAQYLNREGRIAILDGPPVSSIGERNAGCAEALQRFPRVEIVAWENSGASHLGGIEAMTRLLSREPELDGVFAINDPAALGAASALEFRGRSDIPIASVDGSPEVVMALRAGNTPLLNTAAQFPWQIGREAVLRGLALLGTVDHLEETVLIPAELIHRDNAHQFCDWRRCPED</sequence>
<dbReference type="GO" id="GO:0030313">
    <property type="term" value="C:cell envelope"/>
    <property type="evidence" value="ECO:0007669"/>
    <property type="project" value="UniProtKB-SubCell"/>
</dbReference>
<feature type="chain" id="PRO_5021247096" description="Periplasmic binding protein domain-containing protein" evidence="4">
    <location>
        <begin position="23"/>
        <end position="312"/>
    </location>
</feature>